<dbReference type="AlphaFoldDB" id="A0A438C9F6"/>
<feature type="compositionally biased region" description="Basic and acidic residues" evidence="1">
    <location>
        <begin position="7"/>
        <end position="19"/>
    </location>
</feature>
<sequence length="186" mass="20628">MMGELRLSFEKWSPRSGCREEEEESNEGGDECGGFIDIDSKTEKLEELQWARILVRTDGGAKPSTLEIGIEEEAFTLALWWEFRPSVKKLRVDSRKWGEVRDDNISRSGSRGEVGSAIEKPEELLSSDEGTGRQKRVMGWEGIVDQAQQSASMGYERRVCGPKPSGLKLKGVMEEGAGLEAGPSKC</sequence>
<evidence type="ECO:0008006" key="4">
    <source>
        <dbReference type="Google" id="ProtNLM"/>
    </source>
</evidence>
<comment type="caution">
    <text evidence="2">The sequence shown here is derived from an EMBL/GenBank/DDBJ whole genome shotgun (WGS) entry which is preliminary data.</text>
</comment>
<feature type="region of interest" description="Disordered" evidence="1">
    <location>
        <begin position="102"/>
        <end position="133"/>
    </location>
</feature>
<evidence type="ECO:0000256" key="1">
    <source>
        <dbReference type="SAM" id="MobiDB-lite"/>
    </source>
</evidence>
<accession>A0A438C9F6</accession>
<dbReference type="EMBL" id="QGNW01002424">
    <property type="protein sequence ID" value="RVW19874.1"/>
    <property type="molecule type" value="Genomic_DNA"/>
</dbReference>
<protein>
    <recommendedName>
        <fullName evidence="4">DUF4283 domain-containing protein</fullName>
    </recommendedName>
</protein>
<dbReference type="Proteomes" id="UP000288805">
    <property type="component" value="Unassembled WGS sequence"/>
</dbReference>
<organism evidence="2 3">
    <name type="scientific">Vitis vinifera</name>
    <name type="common">Grape</name>
    <dbReference type="NCBI Taxonomy" id="29760"/>
    <lineage>
        <taxon>Eukaryota</taxon>
        <taxon>Viridiplantae</taxon>
        <taxon>Streptophyta</taxon>
        <taxon>Embryophyta</taxon>
        <taxon>Tracheophyta</taxon>
        <taxon>Spermatophyta</taxon>
        <taxon>Magnoliopsida</taxon>
        <taxon>eudicotyledons</taxon>
        <taxon>Gunneridae</taxon>
        <taxon>Pentapetalae</taxon>
        <taxon>rosids</taxon>
        <taxon>Vitales</taxon>
        <taxon>Vitaceae</taxon>
        <taxon>Viteae</taxon>
        <taxon>Vitis</taxon>
    </lineage>
</organism>
<reference evidence="2 3" key="1">
    <citation type="journal article" date="2018" name="PLoS Genet.">
        <title>Population sequencing reveals clonal diversity and ancestral inbreeding in the grapevine cultivar Chardonnay.</title>
        <authorList>
            <person name="Roach M.J."/>
            <person name="Johnson D.L."/>
            <person name="Bohlmann J."/>
            <person name="van Vuuren H.J."/>
            <person name="Jones S.J."/>
            <person name="Pretorius I.S."/>
            <person name="Schmidt S.A."/>
            <person name="Borneman A.R."/>
        </authorList>
    </citation>
    <scope>NUCLEOTIDE SEQUENCE [LARGE SCALE GENOMIC DNA]</scope>
    <source>
        <strain evidence="3">cv. Chardonnay</strain>
        <tissue evidence="2">Leaf</tissue>
    </source>
</reference>
<evidence type="ECO:0000313" key="3">
    <source>
        <dbReference type="Proteomes" id="UP000288805"/>
    </source>
</evidence>
<evidence type="ECO:0000313" key="2">
    <source>
        <dbReference type="EMBL" id="RVW19874.1"/>
    </source>
</evidence>
<gene>
    <name evidence="2" type="ORF">CK203_110844</name>
</gene>
<name>A0A438C9F6_VITVI</name>
<feature type="region of interest" description="Disordered" evidence="1">
    <location>
        <begin position="1"/>
        <end position="36"/>
    </location>
</feature>
<feature type="compositionally biased region" description="Acidic residues" evidence="1">
    <location>
        <begin position="20"/>
        <end position="30"/>
    </location>
</feature>
<proteinExistence type="predicted"/>